<dbReference type="STRING" id="999630.TUZN_0003"/>
<dbReference type="PANTHER" id="PTHR37030:SF3">
    <property type="entry name" value="POLYMERASE NUCLEOTIDYL TRANSFERASE DOMAIN-CONTAINING PROTEIN"/>
    <property type="match status" value="1"/>
</dbReference>
<gene>
    <name evidence="2" type="ordered locus">TUZN_0003</name>
</gene>
<dbReference type="SUPFAM" id="SSF81301">
    <property type="entry name" value="Nucleotidyltransferase"/>
    <property type="match status" value="1"/>
</dbReference>
<dbReference type="EMBL" id="CP002590">
    <property type="protein sequence ID" value="AEA11510.1"/>
    <property type="molecule type" value="Genomic_DNA"/>
</dbReference>
<dbReference type="Pfam" id="PF01909">
    <property type="entry name" value="NTP_transf_2"/>
    <property type="match status" value="1"/>
</dbReference>
<dbReference type="Proteomes" id="UP000008138">
    <property type="component" value="Chromosome"/>
</dbReference>
<accession>F2L0N1</accession>
<dbReference type="InterPro" id="IPR043519">
    <property type="entry name" value="NT_sf"/>
</dbReference>
<dbReference type="KEGG" id="tuz:TUZN_0003"/>
<dbReference type="CDD" id="cd05403">
    <property type="entry name" value="NT_KNTase_like"/>
    <property type="match status" value="1"/>
</dbReference>
<organism evidence="2 3">
    <name type="scientific">Thermoproteus uzoniensis (strain 768-20)</name>
    <dbReference type="NCBI Taxonomy" id="999630"/>
    <lineage>
        <taxon>Archaea</taxon>
        <taxon>Thermoproteota</taxon>
        <taxon>Thermoprotei</taxon>
        <taxon>Thermoproteales</taxon>
        <taxon>Thermoproteaceae</taxon>
        <taxon>Thermoproteus</taxon>
    </lineage>
</organism>
<reference key="2">
    <citation type="submission" date="2011-03" db="EMBL/GenBank/DDBJ databases">
        <title>Complete genome sequence of the thermoacidophilic crenarchaeon Thermoproteus uzoniensis 768-20.</title>
        <authorList>
            <person name="Mardanov A.V."/>
            <person name="Gumerov V.M."/>
            <person name="Beletsky A.V."/>
            <person name="Prokofeva M.I."/>
            <person name="Bonch-Osmolovskaya E.A."/>
            <person name="Ravin N.V."/>
            <person name="Skryabin K.G."/>
        </authorList>
    </citation>
    <scope>NUCLEOTIDE SEQUENCE</scope>
    <source>
        <strain>768-20</strain>
    </source>
</reference>
<proteinExistence type="predicted"/>
<dbReference type="GO" id="GO:0016779">
    <property type="term" value="F:nucleotidyltransferase activity"/>
    <property type="evidence" value="ECO:0007669"/>
    <property type="project" value="InterPro"/>
</dbReference>
<dbReference type="HOGENOM" id="CLU_159724_1_0_2"/>
<evidence type="ECO:0000313" key="2">
    <source>
        <dbReference type="EMBL" id="AEA11510.1"/>
    </source>
</evidence>
<dbReference type="eggNOG" id="arCOG01205">
    <property type="taxonomic scope" value="Archaea"/>
</dbReference>
<evidence type="ECO:0000259" key="1">
    <source>
        <dbReference type="Pfam" id="PF01909"/>
    </source>
</evidence>
<feature type="domain" description="Polymerase nucleotidyl transferase" evidence="1">
    <location>
        <begin position="5"/>
        <end position="71"/>
    </location>
</feature>
<dbReference type="AlphaFoldDB" id="F2L0N1"/>
<keyword evidence="3" id="KW-1185">Reference proteome</keyword>
<reference evidence="2 3" key="1">
    <citation type="journal article" date="2011" name="J. Bacteriol.">
        <title>Complete genome sequence of the thermoacidophilic crenarchaeon Thermoproteus uzoniensis 768-20.</title>
        <authorList>
            <person name="Mardanov A.V."/>
            <person name="Gumerov V.M."/>
            <person name="Beletsky A.V."/>
            <person name="Prokofeva M.I."/>
            <person name="Bonch-Osmolovskaya E.A."/>
            <person name="Ravin N.V."/>
            <person name="Skryabin K.G."/>
        </authorList>
    </citation>
    <scope>NUCLEOTIDE SEQUENCE [LARGE SCALE GENOMIC DNA]</scope>
    <source>
        <strain evidence="2 3">768-20</strain>
    </source>
</reference>
<evidence type="ECO:0000313" key="3">
    <source>
        <dbReference type="Proteomes" id="UP000008138"/>
    </source>
</evidence>
<dbReference type="Gene3D" id="3.30.460.10">
    <property type="entry name" value="Beta Polymerase, domain 2"/>
    <property type="match status" value="1"/>
</dbReference>
<protein>
    <submittedName>
        <fullName evidence="2">DNA polymerase beta domain protein region</fullName>
    </submittedName>
</protein>
<dbReference type="InterPro" id="IPR002934">
    <property type="entry name" value="Polymerase_NTP_transf_dom"/>
</dbReference>
<sequence>MEIVLSTAREIDPESEVYIFGSVAEGRSLPSSDIDILIVTEKDAAEILPKLWERGVKTPFEIHVVKKNALEIYRRKTKLIKAEDYLATSKIPLAPS</sequence>
<name>F2L0N1_THEU7</name>
<dbReference type="PANTHER" id="PTHR37030">
    <property type="entry name" value="NUCLEOTIDYLTRANSFERASE"/>
    <property type="match status" value="1"/>
</dbReference>